<dbReference type="InterPro" id="IPR032675">
    <property type="entry name" value="LRR_dom_sf"/>
</dbReference>
<dbReference type="Proteomes" id="UP000695000">
    <property type="component" value="Unplaced"/>
</dbReference>
<sequence>MGEKKVGDVATKSPRRVRTCKKKSIVDFHVNETTKSDAGRPADYSFQRCKELRETGPEFANTSRLGKVERDANNKYLTKALWLNNNYIKHINNIDLMVNSVMAFPERLAYLDLSNNNIVGIDDDLFKFPNISVLYLHFNKLKNLGDILKLRQLKKLHNLTIFGNPICEDRSLGNLRAIICQLIPQLKKLDHNGITKLERETPISPYAVKFLESWSKDRRKEDASKRGMDHHRQAMDHPKMCRPLCNCSCSCNI</sequence>
<evidence type="ECO:0000256" key="2">
    <source>
        <dbReference type="ARBA" id="ARBA00014223"/>
    </source>
</evidence>
<dbReference type="Pfam" id="PF14580">
    <property type="entry name" value="LRR_9"/>
    <property type="match status" value="1"/>
</dbReference>
<dbReference type="RefSeq" id="XP_017780743.1">
    <property type="nucleotide sequence ID" value="XM_017925254.1"/>
</dbReference>
<dbReference type="GeneID" id="108565678"/>
<organism evidence="6 7">
    <name type="scientific">Nicrophorus vespilloides</name>
    <name type="common">Boreal carrion beetle</name>
    <dbReference type="NCBI Taxonomy" id="110193"/>
    <lineage>
        <taxon>Eukaryota</taxon>
        <taxon>Metazoa</taxon>
        <taxon>Ecdysozoa</taxon>
        <taxon>Arthropoda</taxon>
        <taxon>Hexapoda</taxon>
        <taxon>Insecta</taxon>
        <taxon>Pterygota</taxon>
        <taxon>Neoptera</taxon>
        <taxon>Endopterygota</taxon>
        <taxon>Coleoptera</taxon>
        <taxon>Polyphaga</taxon>
        <taxon>Staphyliniformia</taxon>
        <taxon>Silphidae</taxon>
        <taxon>Nicrophorinae</taxon>
        <taxon>Nicrophorus</taxon>
    </lineage>
</organism>
<evidence type="ECO:0000313" key="6">
    <source>
        <dbReference type="Proteomes" id="UP000695000"/>
    </source>
</evidence>
<comment type="subcellular location">
    <subcellularLocation>
        <location evidence="1">Cytoplasm</location>
    </subcellularLocation>
</comment>
<evidence type="ECO:0000256" key="1">
    <source>
        <dbReference type="ARBA" id="ARBA00004496"/>
    </source>
</evidence>
<keyword evidence="6" id="KW-1185">Reference proteome</keyword>
<reference evidence="7" key="1">
    <citation type="submission" date="2025-08" db="UniProtKB">
        <authorList>
            <consortium name="RefSeq"/>
        </authorList>
    </citation>
    <scope>IDENTIFICATION</scope>
    <source>
        <tissue evidence="7">Whole Larva</tissue>
    </source>
</reference>
<dbReference type="InterPro" id="IPR001611">
    <property type="entry name" value="Leu-rich_rpt"/>
</dbReference>
<name>A0ABM1N1P3_NICVS</name>
<dbReference type="PANTHER" id="PTHR46545">
    <property type="entry name" value="LEUCINE-RICH REPEAT-CONTAINING PROTEIN 51"/>
    <property type="match status" value="1"/>
</dbReference>
<keyword evidence="4" id="KW-0433">Leucine-rich repeat</keyword>
<proteinExistence type="predicted"/>
<dbReference type="Gene3D" id="3.80.10.10">
    <property type="entry name" value="Ribonuclease Inhibitor"/>
    <property type="match status" value="1"/>
</dbReference>
<evidence type="ECO:0000256" key="5">
    <source>
        <dbReference type="ARBA" id="ARBA00022737"/>
    </source>
</evidence>
<gene>
    <name evidence="7" type="primary">LOC108565678</name>
</gene>
<dbReference type="SUPFAM" id="SSF52058">
    <property type="entry name" value="L domain-like"/>
    <property type="match status" value="1"/>
</dbReference>
<evidence type="ECO:0000313" key="7">
    <source>
        <dbReference type="RefSeq" id="XP_017780743.1"/>
    </source>
</evidence>
<protein>
    <recommendedName>
        <fullName evidence="2">Leucine-rich repeat-containing protein 51</fullName>
    </recommendedName>
</protein>
<dbReference type="PANTHER" id="PTHR46545:SF1">
    <property type="entry name" value="LEUCINE-RICH REPEAT-CONTAINING PROTEIN 51"/>
    <property type="match status" value="1"/>
</dbReference>
<evidence type="ECO:0000256" key="4">
    <source>
        <dbReference type="ARBA" id="ARBA00022614"/>
    </source>
</evidence>
<keyword evidence="5" id="KW-0677">Repeat</keyword>
<keyword evidence="3" id="KW-0963">Cytoplasm</keyword>
<evidence type="ECO:0000256" key="3">
    <source>
        <dbReference type="ARBA" id="ARBA00022490"/>
    </source>
</evidence>
<accession>A0ABM1N1P3</accession>
<dbReference type="PROSITE" id="PS51450">
    <property type="entry name" value="LRR"/>
    <property type="match status" value="2"/>
</dbReference>